<dbReference type="EMBL" id="VSSQ01023903">
    <property type="protein sequence ID" value="MPM71106.1"/>
    <property type="molecule type" value="Genomic_DNA"/>
</dbReference>
<accession>A0A645BZV7</accession>
<comment type="caution">
    <text evidence="1">The sequence shown here is derived from an EMBL/GenBank/DDBJ whole genome shotgun (WGS) entry which is preliminary data.</text>
</comment>
<evidence type="ECO:0000313" key="1">
    <source>
        <dbReference type="EMBL" id="MPM71106.1"/>
    </source>
</evidence>
<protein>
    <submittedName>
        <fullName evidence="1">Uncharacterized protein</fullName>
    </submittedName>
</protein>
<sequence length="103" mass="11419">MNLTGAFAPDLGEDHQFHRPLQVFNGHEGHRLAGFGGEGAHLGDQAGNGDGFFVGSFSQLAGEMSYFTTQSIQIWAERMVGHIQSHQLFFPFQLLTWIKGRDI</sequence>
<organism evidence="1">
    <name type="scientific">bioreactor metagenome</name>
    <dbReference type="NCBI Taxonomy" id="1076179"/>
    <lineage>
        <taxon>unclassified sequences</taxon>
        <taxon>metagenomes</taxon>
        <taxon>ecological metagenomes</taxon>
    </lineage>
</organism>
<gene>
    <name evidence="1" type="ORF">SDC9_118069</name>
</gene>
<name>A0A645BZV7_9ZZZZ</name>
<reference evidence="1" key="1">
    <citation type="submission" date="2019-08" db="EMBL/GenBank/DDBJ databases">
        <authorList>
            <person name="Kucharzyk K."/>
            <person name="Murdoch R.W."/>
            <person name="Higgins S."/>
            <person name="Loffler F."/>
        </authorList>
    </citation>
    <scope>NUCLEOTIDE SEQUENCE</scope>
</reference>
<proteinExistence type="predicted"/>
<dbReference type="AlphaFoldDB" id="A0A645BZV7"/>